<dbReference type="GO" id="GO:0051536">
    <property type="term" value="F:iron-sulfur cluster binding"/>
    <property type="evidence" value="ECO:0007669"/>
    <property type="project" value="UniProtKB-KW"/>
</dbReference>
<dbReference type="InterPro" id="IPR012206">
    <property type="entry name" value="Fd_FixX"/>
</dbReference>
<dbReference type="PROSITE" id="PS51379">
    <property type="entry name" value="4FE4S_FER_2"/>
    <property type="match status" value="1"/>
</dbReference>
<dbReference type="InterPro" id="IPR017896">
    <property type="entry name" value="4Fe4S_Fe-S-bd"/>
</dbReference>
<organism evidence="7 8">
    <name type="scientific">Moorella mulderi DSM 14980</name>
    <dbReference type="NCBI Taxonomy" id="1122241"/>
    <lineage>
        <taxon>Bacteria</taxon>
        <taxon>Bacillati</taxon>
        <taxon>Bacillota</taxon>
        <taxon>Clostridia</taxon>
        <taxon>Neomoorellales</taxon>
        <taxon>Neomoorellaceae</taxon>
        <taxon>Neomoorella</taxon>
    </lineage>
</organism>
<dbReference type="Proteomes" id="UP000075670">
    <property type="component" value="Unassembled WGS sequence"/>
</dbReference>
<evidence type="ECO:0000313" key="7">
    <source>
        <dbReference type="EMBL" id="KYH31687.1"/>
    </source>
</evidence>
<keyword evidence="3" id="KW-0249">Electron transport</keyword>
<evidence type="ECO:0000256" key="5">
    <source>
        <dbReference type="ARBA" id="ARBA00023014"/>
    </source>
</evidence>
<evidence type="ECO:0000256" key="3">
    <source>
        <dbReference type="ARBA" id="ARBA00022982"/>
    </source>
</evidence>
<proteinExistence type="predicted"/>
<dbReference type="SUPFAM" id="SSF54862">
    <property type="entry name" value="4Fe-4S ferredoxins"/>
    <property type="match status" value="1"/>
</dbReference>
<name>A0A151AWA2_9FIRM</name>
<keyword evidence="2" id="KW-0479">Metal-binding</keyword>
<evidence type="ECO:0000256" key="2">
    <source>
        <dbReference type="ARBA" id="ARBA00022723"/>
    </source>
</evidence>
<protein>
    <submittedName>
        <fullName evidence="7">Ferredoxin-like protein FixX</fullName>
    </submittedName>
</protein>
<dbReference type="Gene3D" id="3.30.70.20">
    <property type="match status" value="1"/>
</dbReference>
<gene>
    <name evidence="7" type="primary">fixX</name>
    <name evidence="7" type="ORF">MOMUL_20500</name>
</gene>
<keyword evidence="4" id="KW-0408">Iron</keyword>
<dbReference type="PIRSF" id="PIRSF036548">
    <property type="entry name" value="Fdx_FixX"/>
    <property type="match status" value="1"/>
</dbReference>
<sequence>MDILEKLMRVYFISDERPHITVNKSICQSCSSKECLYVCPAQRYTMEAEGIQFVADGCLECGACRISCKSGAITWNYPRGGFGVRFRLG</sequence>
<dbReference type="PANTHER" id="PTHR43082">
    <property type="entry name" value="FERREDOXIN-LIKE"/>
    <property type="match status" value="1"/>
</dbReference>
<dbReference type="OrthoDB" id="9800260at2"/>
<dbReference type="EMBL" id="LTBC01000008">
    <property type="protein sequence ID" value="KYH31687.1"/>
    <property type="molecule type" value="Genomic_DNA"/>
</dbReference>
<dbReference type="PATRIC" id="fig|1122241.3.peg.2178"/>
<evidence type="ECO:0000256" key="4">
    <source>
        <dbReference type="ARBA" id="ARBA00023004"/>
    </source>
</evidence>
<evidence type="ECO:0000313" key="8">
    <source>
        <dbReference type="Proteomes" id="UP000075670"/>
    </source>
</evidence>
<keyword evidence="5" id="KW-0411">Iron-sulfur</keyword>
<comment type="caution">
    <text evidence="7">The sequence shown here is derived from an EMBL/GenBank/DDBJ whole genome shotgun (WGS) entry which is preliminary data.</text>
</comment>
<accession>A0A151AWA2</accession>
<dbReference type="RefSeq" id="WP_084785584.1">
    <property type="nucleotide sequence ID" value="NZ_LTBC01000008.1"/>
</dbReference>
<dbReference type="PANTHER" id="PTHR43082:SF3">
    <property type="entry name" value="FERREDOXIN-LIKE PROTEIN YDIT"/>
    <property type="match status" value="1"/>
</dbReference>
<evidence type="ECO:0000256" key="1">
    <source>
        <dbReference type="ARBA" id="ARBA00022448"/>
    </source>
</evidence>
<dbReference type="AlphaFoldDB" id="A0A151AWA2"/>
<dbReference type="GO" id="GO:0005506">
    <property type="term" value="F:iron ion binding"/>
    <property type="evidence" value="ECO:0007669"/>
    <property type="project" value="InterPro"/>
</dbReference>
<keyword evidence="8" id="KW-1185">Reference proteome</keyword>
<evidence type="ECO:0000259" key="6">
    <source>
        <dbReference type="PROSITE" id="PS51379"/>
    </source>
</evidence>
<keyword evidence="1" id="KW-0813">Transport</keyword>
<feature type="domain" description="4Fe-4S ferredoxin-type" evidence="6">
    <location>
        <begin position="49"/>
        <end position="78"/>
    </location>
</feature>
<reference evidence="7 8" key="1">
    <citation type="submission" date="2016-02" db="EMBL/GenBank/DDBJ databases">
        <title>Genome sequence of Moorella mulderi DSM 14980.</title>
        <authorList>
            <person name="Poehlein A."/>
            <person name="Daniel R."/>
        </authorList>
    </citation>
    <scope>NUCLEOTIDE SEQUENCE [LARGE SCALE GENOMIC DNA]</scope>
    <source>
        <strain evidence="7 8">DSM 14980</strain>
    </source>
</reference>